<evidence type="ECO:0000313" key="1">
    <source>
        <dbReference type="EMBL" id="EFV04915.1"/>
    </source>
</evidence>
<dbReference type="Proteomes" id="UP000003874">
    <property type="component" value="Unassembled WGS sequence"/>
</dbReference>
<dbReference type="RefSeq" id="WP_007134209.1">
    <property type="nucleotide sequence ID" value="NZ_GL629647.1"/>
</dbReference>
<sequence>MNENSKIERTVLDAYFSTRANNIPPSQRSLFVEDNKTTSEIIEALDSTYPLTQQDVFGYMSENGFLLEPDESGGLVWKIWRLK</sequence>
<evidence type="ECO:0000313" key="2">
    <source>
        <dbReference type="Proteomes" id="UP000003874"/>
    </source>
</evidence>
<accession>E6MN67</accession>
<organism evidence="1 2">
    <name type="scientific">Segatella salivae DSM 15606</name>
    <dbReference type="NCBI Taxonomy" id="888832"/>
    <lineage>
        <taxon>Bacteria</taxon>
        <taxon>Pseudomonadati</taxon>
        <taxon>Bacteroidota</taxon>
        <taxon>Bacteroidia</taxon>
        <taxon>Bacteroidales</taxon>
        <taxon>Prevotellaceae</taxon>
        <taxon>Segatella</taxon>
    </lineage>
</organism>
<dbReference type="EMBL" id="AEQO01000103">
    <property type="protein sequence ID" value="EFV04915.1"/>
    <property type="molecule type" value="Genomic_DNA"/>
</dbReference>
<name>E6MN67_9BACT</name>
<reference evidence="1 2" key="1">
    <citation type="submission" date="2010-12" db="EMBL/GenBank/DDBJ databases">
        <authorList>
            <person name="Muzny D."/>
            <person name="Qin X."/>
            <person name="Deng J."/>
            <person name="Jiang H."/>
            <person name="Liu Y."/>
            <person name="Qu J."/>
            <person name="Song X.-Z."/>
            <person name="Zhang L."/>
            <person name="Thornton R."/>
            <person name="Coyle M."/>
            <person name="Francisco L."/>
            <person name="Jackson L."/>
            <person name="Javaid M."/>
            <person name="Korchina V."/>
            <person name="Kovar C."/>
            <person name="Mata R."/>
            <person name="Mathew T."/>
            <person name="Ngo R."/>
            <person name="Nguyen L."/>
            <person name="Nguyen N."/>
            <person name="Okwuonu G."/>
            <person name="Ongeri F."/>
            <person name="Pham C."/>
            <person name="Simmons D."/>
            <person name="Wilczek-Boney K."/>
            <person name="Hale W."/>
            <person name="Jakkamsetti A."/>
            <person name="Pham P."/>
            <person name="Ruth R."/>
            <person name="San Lucas F."/>
            <person name="Warren J."/>
            <person name="Zhang J."/>
            <person name="Zhao Z."/>
            <person name="Zhou C."/>
            <person name="Zhu D."/>
            <person name="Lee S."/>
            <person name="Bess C."/>
            <person name="Blankenburg K."/>
            <person name="Forbes L."/>
            <person name="Fu Q."/>
            <person name="Gubbala S."/>
            <person name="Hirani K."/>
            <person name="Jayaseelan J.C."/>
            <person name="Lara F."/>
            <person name="Munidasa M."/>
            <person name="Palculict T."/>
            <person name="Patil S."/>
            <person name="Pu L.-L."/>
            <person name="Saada N."/>
            <person name="Tang L."/>
            <person name="Weissenberger G."/>
            <person name="Zhu Y."/>
            <person name="Hemphill L."/>
            <person name="Shang Y."/>
            <person name="Youmans B."/>
            <person name="Ayvaz T."/>
            <person name="Ross M."/>
            <person name="Santibanez J."/>
            <person name="Aqrawi P."/>
            <person name="Gross S."/>
            <person name="Joshi V."/>
            <person name="Fowler G."/>
            <person name="Nazareth L."/>
            <person name="Reid J."/>
            <person name="Worley K."/>
            <person name="Petrosino J."/>
            <person name="Highlander S."/>
            <person name="Gibbs R."/>
        </authorList>
    </citation>
    <scope>NUCLEOTIDE SEQUENCE [LARGE SCALE GENOMIC DNA]</scope>
    <source>
        <strain evidence="1 2">DSM 15606</strain>
    </source>
</reference>
<proteinExistence type="predicted"/>
<dbReference type="AlphaFoldDB" id="E6MN67"/>
<gene>
    <name evidence="1" type="ORF">HMPREF9420_0935</name>
</gene>
<comment type="caution">
    <text evidence="1">The sequence shown here is derived from an EMBL/GenBank/DDBJ whole genome shotgun (WGS) entry which is preliminary data.</text>
</comment>
<keyword evidence="2" id="KW-1185">Reference proteome</keyword>
<dbReference type="STRING" id="888832.HMPREF9420_0935"/>
<dbReference type="HOGENOM" id="CLU_2539776_0_0_10"/>
<protein>
    <submittedName>
        <fullName evidence="1">Uncharacterized protein</fullName>
    </submittedName>
</protein>